<gene>
    <name evidence="3" type="ORF">CTA1_4232</name>
</gene>
<keyword evidence="2" id="KW-1133">Transmembrane helix</keyword>
<keyword evidence="2" id="KW-0472">Membrane</keyword>
<evidence type="ECO:0000256" key="1">
    <source>
        <dbReference type="SAM" id="MobiDB-lite"/>
    </source>
</evidence>
<dbReference type="AlphaFoldDB" id="A0A4U6XIZ0"/>
<feature type="compositionally biased region" description="Low complexity" evidence="1">
    <location>
        <begin position="149"/>
        <end position="160"/>
    </location>
</feature>
<accession>A0A4U6XIZ0</accession>
<keyword evidence="4" id="KW-1185">Reference proteome</keyword>
<feature type="region of interest" description="Disordered" evidence="1">
    <location>
        <begin position="191"/>
        <end position="211"/>
    </location>
</feature>
<organism evidence="3 4">
    <name type="scientific">Colletotrichum tanaceti</name>
    <dbReference type="NCBI Taxonomy" id="1306861"/>
    <lineage>
        <taxon>Eukaryota</taxon>
        <taxon>Fungi</taxon>
        <taxon>Dikarya</taxon>
        <taxon>Ascomycota</taxon>
        <taxon>Pezizomycotina</taxon>
        <taxon>Sordariomycetes</taxon>
        <taxon>Hypocreomycetidae</taxon>
        <taxon>Glomerellales</taxon>
        <taxon>Glomerellaceae</taxon>
        <taxon>Colletotrichum</taxon>
        <taxon>Colletotrichum destructivum species complex</taxon>
    </lineage>
</organism>
<comment type="caution">
    <text evidence="3">The sequence shown here is derived from an EMBL/GenBank/DDBJ whole genome shotgun (WGS) entry which is preliminary data.</text>
</comment>
<dbReference type="EMBL" id="PJEX01000086">
    <property type="protein sequence ID" value="TKW55781.1"/>
    <property type="molecule type" value="Genomic_DNA"/>
</dbReference>
<sequence>MLNFSVASQPLQASTQVITQLSNICLALFSQDSGAHCLTPHFNTIHLLNTLITTTNMPAVQVDTAKAAREVANLVARVTNSRTSSVSRTARTGMRAIGGGIIAAIVIGGVIFIALLVVAFCLVRRHKRQSVRRQQEMQKYYGDNRSSIGTADPGAPAPGQAGYGNAGQTGGYGYSQGTGYGYAHTAQPGQAGYGVPPMAPAHTADHGTHAK</sequence>
<proteinExistence type="predicted"/>
<name>A0A4U6XIZ0_9PEZI</name>
<evidence type="ECO:0000313" key="3">
    <source>
        <dbReference type="EMBL" id="TKW55781.1"/>
    </source>
</evidence>
<reference evidence="3 4" key="1">
    <citation type="journal article" date="2019" name="PLoS ONE">
        <title>Comparative genome analysis indicates high evolutionary potential of pathogenicity genes in Colletotrichum tanaceti.</title>
        <authorList>
            <person name="Lelwala R.V."/>
            <person name="Korhonen P.K."/>
            <person name="Young N.D."/>
            <person name="Scott J.B."/>
            <person name="Ades P.A."/>
            <person name="Gasser R.B."/>
            <person name="Taylor P.W.J."/>
        </authorList>
    </citation>
    <scope>NUCLEOTIDE SEQUENCE [LARGE SCALE GENOMIC DNA]</scope>
    <source>
        <strain evidence="3">BRIP57314</strain>
    </source>
</reference>
<dbReference type="Proteomes" id="UP000310108">
    <property type="component" value="Unassembled WGS sequence"/>
</dbReference>
<protein>
    <submittedName>
        <fullName evidence="3">Uncharacterized protein</fullName>
    </submittedName>
</protein>
<evidence type="ECO:0000313" key="4">
    <source>
        <dbReference type="Proteomes" id="UP000310108"/>
    </source>
</evidence>
<keyword evidence="2" id="KW-0812">Transmembrane</keyword>
<feature type="region of interest" description="Disordered" evidence="1">
    <location>
        <begin position="141"/>
        <end position="163"/>
    </location>
</feature>
<evidence type="ECO:0000256" key="2">
    <source>
        <dbReference type="SAM" id="Phobius"/>
    </source>
</evidence>
<feature type="transmembrane region" description="Helical" evidence="2">
    <location>
        <begin position="96"/>
        <end position="123"/>
    </location>
</feature>